<accession>A0ABS0FBZ1</accession>
<gene>
    <name evidence="4" type="ORF">IV494_08535</name>
</gene>
<keyword evidence="1" id="KW-0732">Signal</keyword>
<organism evidence="4 5">
    <name type="scientific">Kaistella gelatinilytica</name>
    <dbReference type="NCBI Taxonomy" id="2787636"/>
    <lineage>
        <taxon>Bacteria</taxon>
        <taxon>Pseudomonadati</taxon>
        <taxon>Bacteroidota</taxon>
        <taxon>Flavobacteriia</taxon>
        <taxon>Flavobacteriales</taxon>
        <taxon>Weeksellaceae</taxon>
        <taxon>Chryseobacterium group</taxon>
        <taxon>Kaistella</taxon>
    </lineage>
</organism>
<feature type="domain" description="PKD-like" evidence="3">
    <location>
        <begin position="426"/>
        <end position="506"/>
    </location>
</feature>
<dbReference type="RefSeq" id="WP_196079739.1">
    <property type="nucleotide sequence ID" value="NZ_JADPVI010000002.1"/>
</dbReference>
<dbReference type="Proteomes" id="UP000660070">
    <property type="component" value="Unassembled WGS sequence"/>
</dbReference>
<reference evidence="4 5" key="1">
    <citation type="submission" date="2020-11" db="EMBL/GenBank/DDBJ databases">
        <title>Kaistella gelatinilytica sp. nov., a flavobacterium isolated from Antarctic Soil.</title>
        <authorList>
            <person name="Li J."/>
        </authorList>
    </citation>
    <scope>NUCLEOTIDE SEQUENCE [LARGE SCALE GENOMIC DNA]</scope>
    <source>
        <strain evidence="4 5">G5-32</strain>
    </source>
</reference>
<dbReference type="InterPro" id="IPR026444">
    <property type="entry name" value="Secre_tail"/>
</dbReference>
<evidence type="ECO:0000256" key="1">
    <source>
        <dbReference type="ARBA" id="ARBA00022729"/>
    </source>
</evidence>
<dbReference type="EMBL" id="JADPVI010000002">
    <property type="protein sequence ID" value="MBF8457229.1"/>
    <property type="molecule type" value="Genomic_DNA"/>
</dbReference>
<dbReference type="InterPro" id="IPR013783">
    <property type="entry name" value="Ig-like_fold"/>
</dbReference>
<sequence length="1332" mass="139417">MKTSKIYSSLTGRALILLVLLLFTGKAFSQCAYTGTPLTQAGTDLTFCVDTNSIKSASMNAGQYVVLNVIKGFRYTFTVGNVFVNDNENLTLLNAADNSNLGATGFNSGGTGATINLWQATFSGKIKVLLSRGNCVNDGTTGGSITISLMSLGNTQDDQNAFGTDQWIGHVYNWTGGTPPGGSASPSAPAATIPFDAANYVGYYNVPTESFTETFGGDAVCFPVLSAGVNSVNILTQTFAVRYKMRSTKKGCYFLSVAGDDGVRVYVDNVLVFNGWKEQAVATYCNNLIYLKGDSDIILDYYENGGQNVVSFNLTPFNPASNTIAGSLTRTVCSGVSPGLLDASSFTCTGNNGISYQWQISTDNVNFTDIAGATAEDYTPPPVTATTTNNIRYFKRILKTTVSNASACQLDTNVITVITASSTALTVSPVSGNAAQCPALTGQIYSIPGGTNALNFAWTVPTGWNITSGQGTNSISVTTGTSGQNGNISVTASNGCAPNAVSTLAVKVSATNTAGVASSTPTICINTPITNITHTTTGATGITSNGISGANGLPAGISASFATNTITISGTPTVSGTFDYSISLTGGCGAVEAKGRITVTANNTAAAASYNPIICKGTALSPNITIATTGATGIGTPTGLPLGVTASWASNTITLTGAPQESGSFDYSIPLTGGCGSVNAKGSITVNEIIPASVTITVSPTNIICAGAKTPLTFTASPVNGGTAPAYQWNVNGSPVGTNNSQFTSTTLNPNDVVNVILTSNASPCLAASPATSNSITIITQTTIYTGFWTIAPAPNLSAEIRAPYTTTLNGNLDVCSLLVTNNATVAINSGDYFKIQNQVKVDAGSILKIESEANLIQVNDLSVNSGSIISEREFKIGAARVQYNYVGSPVAFEAGQNYRTIFPASTTTVLYHNQANNTFATSSGANIPGRGSAVKEPPVTTVLVGGKTTAQFKGVPQNGYILFGIVNSDINTKTLGYNLVGNPYSSNIDLRKLYDINGGKTDAAQITSLNISPTFYLWDNNTNALFQQQSNSYNGQSYALFNVLTGSNGTGTAAGSLNGGATTGTKIPTKIVKVGQGFMTRSLLSTYNFKFNNSIRTSETSSVDFLGKGNSATPDDRYWLKMTAPSGIASMIAVVYYTGGNNLFGAEDSRSMGNSDGIYSIVENEKTAINGRSAFNTSDTIPLGSQHFVDGNYTIGIEAVEGIFENGQNIYLKDLQTGIITNLSEGNYTFAANAGESTGRFEIIYRPEIFLATNDTTKNQIIVYRDGTDVIIRSPKIISNVNIYDLSGKLMMDMMPNNELTKIDISMVPNGIYILRIKNKDGEIVNRKFIR</sequence>
<name>A0ABS0FBZ1_9FLAO</name>
<dbReference type="NCBIfam" id="TIGR04183">
    <property type="entry name" value="Por_Secre_tail"/>
    <property type="match status" value="1"/>
</dbReference>
<dbReference type="Pfam" id="PF19408">
    <property type="entry name" value="PKD_6"/>
    <property type="match status" value="1"/>
</dbReference>
<dbReference type="Gene3D" id="2.60.40.2700">
    <property type="match status" value="1"/>
</dbReference>
<proteinExistence type="predicted"/>
<keyword evidence="5" id="KW-1185">Reference proteome</keyword>
<comment type="caution">
    <text evidence="4">The sequence shown here is derived from an EMBL/GenBank/DDBJ whole genome shotgun (WGS) entry which is preliminary data.</text>
</comment>
<dbReference type="SUPFAM" id="SSF56988">
    <property type="entry name" value="Anthrax protective antigen"/>
    <property type="match status" value="1"/>
</dbReference>
<evidence type="ECO:0000313" key="4">
    <source>
        <dbReference type="EMBL" id="MBF8457229.1"/>
    </source>
</evidence>
<evidence type="ECO:0000313" key="5">
    <source>
        <dbReference type="Proteomes" id="UP000660070"/>
    </source>
</evidence>
<protein>
    <submittedName>
        <fullName evidence="4">T9SS type A sorting domain-containing protein</fullName>
    </submittedName>
</protein>
<dbReference type="Gene3D" id="2.60.40.10">
    <property type="entry name" value="Immunoglobulins"/>
    <property type="match status" value="1"/>
</dbReference>
<dbReference type="Pfam" id="PF18962">
    <property type="entry name" value="Por_Secre_tail"/>
    <property type="match status" value="1"/>
</dbReference>
<feature type="domain" description="Secretion system C-terminal sorting" evidence="2">
    <location>
        <begin position="1280"/>
        <end position="1331"/>
    </location>
</feature>
<evidence type="ECO:0000259" key="3">
    <source>
        <dbReference type="Pfam" id="PF19408"/>
    </source>
</evidence>
<dbReference type="InterPro" id="IPR045829">
    <property type="entry name" value="PKD_6"/>
</dbReference>
<evidence type="ECO:0000259" key="2">
    <source>
        <dbReference type="Pfam" id="PF18962"/>
    </source>
</evidence>